<dbReference type="Proteomes" id="UP000032503">
    <property type="component" value="Unassembled WGS sequence"/>
</dbReference>
<accession>A0A1T4XCP5</accession>
<dbReference type="Pfam" id="PF13376">
    <property type="entry name" value="OmdA"/>
    <property type="match status" value="1"/>
</dbReference>
<sequence length="191" mass="21586">MAAERESIQFSSREQFREWMLVNQNLEIGIWLIVAKKAAPFATVTYAEALDVALEFGWIDGQTRGRDEYTSDRGFTPRRSASPWSMRNRLAAEAMIAEGRMSPRGLAEVERARADGRWERAYAASTDAQPHPDFLAALELNPAAKEFYATLNAQNRFAVYYRIHSLKTDDGRARAITRMIDKLARGEKPAG</sequence>
<keyword evidence="3" id="KW-1185">Reference proteome</keyword>
<proteinExistence type="predicted"/>
<reference evidence="2" key="3">
    <citation type="submission" date="2017-02" db="EMBL/GenBank/DDBJ databases">
        <authorList>
            <person name="Peterson S.W."/>
        </authorList>
    </citation>
    <scope>NUCLEOTIDE SEQUENCE [LARGE SCALE GENOMIC DNA]</scope>
    <source>
        <strain evidence="2">VKM Ac-2052</strain>
    </source>
</reference>
<dbReference type="EMBL" id="JYFC01000001">
    <property type="protein sequence ID" value="KJC65608.1"/>
    <property type="molecule type" value="Genomic_DNA"/>
</dbReference>
<gene>
    <name evidence="2" type="ORF">SAMN06295879_1070</name>
    <name evidence="1" type="ORF">TZ00_01980</name>
</gene>
<dbReference type="Proteomes" id="UP000189735">
    <property type="component" value="Unassembled WGS sequence"/>
</dbReference>
<reference evidence="4" key="4">
    <citation type="submission" date="2017-02" db="EMBL/GenBank/DDBJ databases">
        <authorList>
            <person name="Varghese N."/>
            <person name="Submissions S."/>
        </authorList>
    </citation>
    <scope>NUCLEOTIDE SEQUENCE [LARGE SCALE GENOMIC DNA]</scope>
    <source>
        <strain evidence="4">VKM Ac-2052</strain>
    </source>
</reference>
<evidence type="ECO:0000313" key="4">
    <source>
        <dbReference type="Proteomes" id="UP000189735"/>
    </source>
</evidence>
<evidence type="ECO:0000313" key="1">
    <source>
        <dbReference type="EMBL" id="KJC65608.1"/>
    </source>
</evidence>
<dbReference type="AlphaFoldDB" id="A0A1T4XCP5"/>
<dbReference type="EMBL" id="FUYG01000002">
    <property type="protein sequence ID" value="SKA87344.1"/>
    <property type="molecule type" value="Genomic_DNA"/>
</dbReference>
<reference evidence="1" key="2">
    <citation type="submission" date="2015-02" db="EMBL/GenBank/DDBJ databases">
        <authorList>
            <person name="Vasilyev I.Y."/>
            <person name="Siniagina M.N."/>
            <person name="Malanin S.Y."/>
            <person name="Boulygina E.A."/>
            <person name="Grygoryeva T.V."/>
            <person name="Yarullina D.R."/>
            <person name="Ilinskaya O.N."/>
        </authorList>
    </citation>
    <scope>NUCLEOTIDE SEQUENCE</scope>
    <source>
        <strain evidence="1">VKM Ac-1804</strain>
    </source>
</reference>
<evidence type="ECO:0000313" key="3">
    <source>
        <dbReference type="Proteomes" id="UP000032503"/>
    </source>
</evidence>
<evidence type="ECO:0000313" key="2">
    <source>
        <dbReference type="EMBL" id="SKA87344.1"/>
    </source>
</evidence>
<protein>
    <submittedName>
        <fullName evidence="2">Uncharacterized conserved protein YdeI, YjbR/CyaY-like superfamily, DUF1801 family</fullName>
    </submittedName>
</protein>
<name>A0A1T4XCP5_9MICO</name>
<dbReference type="RefSeq" id="WP_220387281.1">
    <property type="nucleotide sequence ID" value="NZ_FUYG01000002.1"/>
</dbReference>
<organism evidence="2 4">
    <name type="scientific">Agreia bicolorata</name>
    <dbReference type="NCBI Taxonomy" id="110935"/>
    <lineage>
        <taxon>Bacteria</taxon>
        <taxon>Bacillati</taxon>
        <taxon>Actinomycetota</taxon>
        <taxon>Actinomycetes</taxon>
        <taxon>Micrococcales</taxon>
        <taxon>Microbacteriaceae</taxon>
        <taxon>Agreia</taxon>
    </lineage>
</organism>
<reference evidence="1 3" key="1">
    <citation type="journal article" date="2001" name="Int. J. Syst. Evol. Microbiol.">
        <title>Agreia bicolorata gen. nov., sp. nov., to accommodate actinobacteria isolated from narrow reed grass infected by the nematode Heteroanguina graminophila.</title>
        <authorList>
            <person name="Evtushenko L.I."/>
            <person name="Dorofeeva L.V."/>
            <person name="Dobrovolskaya T.G."/>
            <person name="Streshinskaya G.M."/>
            <person name="Subbotin S.A."/>
            <person name="Tiedje J.M."/>
        </authorList>
    </citation>
    <scope>NUCLEOTIDE SEQUENCE [LARGE SCALE GENOMIC DNA]</scope>
    <source>
        <strain evidence="1 3">VKM Ac-1804</strain>
    </source>
</reference>